<keyword evidence="2" id="KW-1185">Reference proteome</keyword>
<dbReference type="InterPro" id="IPR010985">
    <property type="entry name" value="Ribbon_hlx_hlx"/>
</dbReference>
<dbReference type="EMBL" id="CP007139">
    <property type="protein sequence ID" value="AIE84716.1"/>
    <property type="molecule type" value="Genomic_DNA"/>
</dbReference>
<dbReference type="KEGG" id="fgi:OP10G_1348"/>
<dbReference type="HOGENOM" id="CLU_2584577_0_0_0"/>
<protein>
    <submittedName>
        <fullName evidence="1">Uncharacterized protein</fullName>
    </submittedName>
</protein>
<dbReference type="Proteomes" id="UP000027982">
    <property type="component" value="Chromosome"/>
</dbReference>
<accession>A0A068NMN0</accession>
<dbReference type="STRING" id="661478.OP10G_1348"/>
<dbReference type="AlphaFoldDB" id="A0A068NMN0"/>
<organism evidence="1 2">
    <name type="scientific">Fimbriimonas ginsengisoli Gsoil 348</name>
    <dbReference type="NCBI Taxonomy" id="661478"/>
    <lineage>
        <taxon>Bacteria</taxon>
        <taxon>Bacillati</taxon>
        <taxon>Armatimonadota</taxon>
        <taxon>Fimbriimonadia</taxon>
        <taxon>Fimbriimonadales</taxon>
        <taxon>Fimbriimonadaceae</taxon>
        <taxon>Fimbriimonas</taxon>
    </lineage>
</organism>
<gene>
    <name evidence="1" type="ORF">OP10G_1348</name>
</gene>
<dbReference type="GO" id="GO:0006355">
    <property type="term" value="P:regulation of DNA-templated transcription"/>
    <property type="evidence" value="ECO:0007669"/>
    <property type="project" value="InterPro"/>
</dbReference>
<evidence type="ECO:0000313" key="2">
    <source>
        <dbReference type="Proteomes" id="UP000027982"/>
    </source>
</evidence>
<reference evidence="1 2" key="1">
    <citation type="journal article" date="2014" name="PLoS ONE">
        <title>The first complete genome sequence of the class fimbriimonadia in the phylum armatimonadetes.</title>
        <authorList>
            <person name="Hu Z.Y."/>
            <person name="Wang Y.Z."/>
            <person name="Im W.T."/>
            <person name="Wang S.Y."/>
            <person name="Zhao G.P."/>
            <person name="Zheng H.J."/>
            <person name="Quan Z.X."/>
        </authorList>
    </citation>
    <scope>NUCLEOTIDE SEQUENCE [LARGE SCALE GENOMIC DNA]</scope>
    <source>
        <strain evidence="1">Gsoil 348</strain>
    </source>
</reference>
<name>A0A068NMN0_FIMGI</name>
<evidence type="ECO:0000313" key="1">
    <source>
        <dbReference type="EMBL" id="AIE84716.1"/>
    </source>
</evidence>
<sequence length="80" mass="9218">MYIDLVKNVTISVPDDLWRGLNDEAAEKRLSLNAYVRELLEREIGRKDTMGGRLVSFAREHGPAPQSWNWNRAEIYEGSL</sequence>
<proteinExistence type="predicted"/>
<dbReference type="SUPFAM" id="SSF47598">
    <property type="entry name" value="Ribbon-helix-helix"/>
    <property type="match status" value="1"/>
</dbReference>